<dbReference type="InterPro" id="IPR042099">
    <property type="entry name" value="ANL_N_sf"/>
</dbReference>
<dbReference type="Gene3D" id="3.40.50.12780">
    <property type="entry name" value="N-terminal domain of ligase-like"/>
    <property type="match status" value="1"/>
</dbReference>
<dbReference type="AlphaFoldDB" id="A0A158PHI2"/>
<evidence type="ECO:0000313" key="1">
    <source>
        <dbReference type="EMBL" id="VDM57994.1"/>
    </source>
</evidence>
<gene>
    <name evidence="1" type="ORF">ACOC_LOCUS6409</name>
</gene>
<protein>
    <submittedName>
        <fullName evidence="3">Acetyl xylan esterase</fullName>
    </submittedName>
</protein>
<dbReference type="OrthoDB" id="5867515at2759"/>
<dbReference type="STRING" id="334426.A0A158PHI2"/>
<accession>A0A158PHI2</accession>
<dbReference type="Proteomes" id="UP000267027">
    <property type="component" value="Unassembled WGS sequence"/>
</dbReference>
<dbReference type="WBParaSite" id="ACOC_0000640801-mRNA-1">
    <property type="protein sequence ID" value="ACOC_0000640801-mRNA-1"/>
    <property type="gene ID" value="ACOC_0000640801"/>
</dbReference>
<organism evidence="3">
    <name type="scientific">Angiostrongylus costaricensis</name>
    <name type="common">Nematode worm</name>
    <dbReference type="NCBI Taxonomy" id="334426"/>
    <lineage>
        <taxon>Eukaryota</taxon>
        <taxon>Metazoa</taxon>
        <taxon>Ecdysozoa</taxon>
        <taxon>Nematoda</taxon>
        <taxon>Chromadorea</taxon>
        <taxon>Rhabditida</taxon>
        <taxon>Rhabditina</taxon>
        <taxon>Rhabditomorpha</taxon>
        <taxon>Strongyloidea</taxon>
        <taxon>Metastrongylidae</taxon>
        <taxon>Angiostrongylus</taxon>
    </lineage>
</organism>
<name>A0A158PHI2_ANGCS</name>
<reference evidence="3" key="1">
    <citation type="submission" date="2016-04" db="UniProtKB">
        <authorList>
            <consortium name="WormBaseParasite"/>
        </authorList>
    </citation>
    <scope>IDENTIFICATION</scope>
</reference>
<dbReference type="SUPFAM" id="SSF56801">
    <property type="entry name" value="Acetyl-CoA synthetase-like"/>
    <property type="match status" value="1"/>
</dbReference>
<evidence type="ECO:0000313" key="3">
    <source>
        <dbReference type="WBParaSite" id="ACOC_0000640801-mRNA-1"/>
    </source>
</evidence>
<dbReference type="EMBL" id="UYYA01003943">
    <property type="protein sequence ID" value="VDM57994.1"/>
    <property type="molecule type" value="Genomic_DNA"/>
</dbReference>
<evidence type="ECO:0000313" key="2">
    <source>
        <dbReference type="Proteomes" id="UP000267027"/>
    </source>
</evidence>
<proteinExistence type="predicted"/>
<reference evidence="1 2" key="2">
    <citation type="submission" date="2018-11" db="EMBL/GenBank/DDBJ databases">
        <authorList>
            <consortium name="Pathogen Informatics"/>
        </authorList>
    </citation>
    <scope>NUCLEOTIDE SEQUENCE [LARGE SCALE GENOMIC DNA]</scope>
    <source>
        <strain evidence="1 2">Costa Rica</strain>
    </source>
</reference>
<keyword evidence="2" id="KW-1185">Reference proteome</keyword>
<sequence>FYRSFAISNHPDGNFWDDDVHDYADLTWDTVEVLMNKIASLPVSPIYSFPSFGGFQGDNVLLLLHNVIQLPLSLLAASRIGIVSVILVSEDSMRRLPVLVANWDRVWPG</sequence>